<protein>
    <recommendedName>
        <fullName evidence="1">Transcription activator GCR1-like domain-containing protein</fullName>
    </recommendedName>
</protein>
<evidence type="ECO:0000313" key="2">
    <source>
        <dbReference type="EMBL" id="OBA23518.1"/>
    </source>
</evidence>
<dbReference type="RefSeq" id="XP_018713999.1">
    <property type="nucleotide sequence ID" value="XM_018853830.1"/>
</dbReference>
<feature type="domain" description="Transcription activator GCR1-like" evidence="1">
    <location>
        <begin position="109"/>
        <end position="184"/>
    </location>
</feature>
<dbReference type="AlphaFoldDB" id="A0A1A0HI48"/>
<evidence type="ECO:0000313" key="3">
    <source>
        <dbReference type="Proteomes" id="UP000092555"/>
    </source>
</evidence>
<evidence type="ECO:0000259" key="1">
    <source>
        <dbReference type="Pfam" id="PF12550"/>
    </source>
</evidence>
<dbReference type="GeneID" id="30026806"/>
<name>A0A1A0HI48_9ASCO</name>
<keyword evidence="3" id="KW-1185">Reference proteome</keyword>
<dbReference type="Pfam" id="PF12550">
    <property type="entry name" value="GCR1_C"/>
    <property type="match status" value="1"/>
</dbReference>
<dbReference type="InterPro" id="IPR022210">
    <property type="entry name" value="TF_GCR1-like"/>
</dbReference>
<sequence length="231" mass="26879">MLKKCMETLQHETQKLSGALQVIMNSMKIEHESPEKILNDSPAQSNNRPFQLFSPIKLKFDSSEQANDKYDHHSDDQYSILRKKIKINPTSKYYSIPKTVEDCFKTPEFRMLPKDIPVSTLLKEFQIPIPGRPSLLERESKYGAKWRYDQLALWKFKKTFFNFVTKTSEELNFAPSVVAQIMDTIAQQQGLRGMASMRVKIQDSLLQKEMLREISNILTDQQETNNNNEVI</sequence>
<dbReference type="EMBL" id="LXTC01000001">
    <property type="protein sequence ID" value="OBA23518.1"/>
    <property type="molecule type" value="Genomic_DNA"/>
</dbReference>
<accession>A0A1A0HI48</accession>
<dbReference type="Proteomes" id="UP000092555">
    <property type="component" value="Unassembled WGS sequence"/>
</dbReference>
<proteinExistence type="predicted"/>
<comment type="caution">
    <text evidence="2">The sequence shown here is derived from an EMBL/GenBank/DDBJ whole genome shotgun (WGS) entry which is preliminary data.</text>
</comment>
<reference evidence="2 3" key="1">
    <citation type="submission" date="2016-05" db="EMBL/GenBank/DDBJ databases">
        <title>Comparative genomics of biotechnologically important yeasts.</title>
        <authorList>
            <consortium name="DOE Joint Genome Institute"/>
            <person name="Riley R."/>
            <person name="Haridas S."/>
            <person name="Wolfe K.H."/>
            <person name="Lopes M.R."/>
            <person name="Hittinger C.T."/>
            <person name="Goker M."/>
            <person name="Salamov A."/>
            <person name="Wisecaver J."/>
            <person name="Long T.M."/>
            <person name="Aerts A.L."/>
            <person name="Barry K."/>
            <person name="Choi C."/>
            <person name="Clum A."/>
            <person name="Coughlan A.Y."/>
            <person name="Deshpande S."/>
            <person name="Douglass A.P."/>
            <person name="Hanson S.J."/>
            <person name="Klenk H.-P."/>
            <person name="LaButti K."/>
            <person name="Lapidus A."/>
            <person name="Lindquist E."/>
            <person name="Lipzen A."/>
            <person name="Meier-kolthoff J.P."/>
            <person name="Ohm R.A."/>
            <person name="Otillar R.P."/>
            <person name="Pangilinan J."/>
            <person name="Peng Y."/>
            <person name="Rokas A."/>
            <person name="Rosa C.A."/>
            <person name="Scheuner C."/>
            <person name="Sibirny A.A."/>
            <person name="Slot J.C."/>
            <person name="Stielow J.B."/>
            <person name="Sun H."/>
            <person name="Kurtzman C.P."/>
            <person name="Blackwell M."/>
            <person name="Grigoriev I.V."/>
            <person name="Jeffries T.W."/>
        </authorList>
    </citation>
    <scope>NUCLEOTIDE SEQUENCE [LARGE SCALE GENOMIC DNA]</scope>
    <source>
        <strain evidence="2 3">NRRL YB-4993</strain>
    </source>
</reference>
<gene>
    <name evidence="2" type="ORF">METBIDRAFT_107155</name>
</gene>
<organism evidence="2 3">
    <name type="scientific">Metschnikowia bicuspidata var. bicuspidata NRRL YB-4993</name>
    <dbReference type="NCBI Taxonomy" id="869754"/>
    <lineage>
        <taxon>Eukaryota</taxon>
        <taxon>Fungi</taxon>
        <taxon>Dikarya</taxon>
        <taxon>Ascomycota</taxon>
        <taxon>Saccharomycotina</taxon>
        <taxon>Pichiomycetes</taxon>
        <taxon>Metschnikowiaceae</taxon>
        <taxon>Metschnikowia</taxon>
    </lineage>
</organism>